<keyword evidence="5" id="KW-0547">Nucleotide-binding</keyword>
<evidence type="ECO:0000256" key="1">
    <source>
        <dbReference type="ARBA" id="ARBA00004651"/>
    </source>
</evidence>
<comment type="caution">
    <text evidence="12">The sequence shown here is derived from an EMBL/GenBank/DDBJ whole genome shotgun (WGS) entry which is preliminary data.</text>
</comment>
<evidence type="ECO:0000256" key="8">
    <source>
        <dbReference type="ARBA" id="ARBA00023136"/>
    </source>
</evidence>
<keyword evidence="12" id="KW-0418">Kinase</keyword>
<evidence type="ECO:0000313" key="12">
    <source>
        <dbReference type="EMBL" id="PFG38826.1"/>
    </source>
</evidence>
<keyword evidence="7 10" id="KW-1133">Transmembrane helix</keyword>
<name>A0A2A9EJP1_9MICO</name>
<comment type="subcellular location">
    <subcellularLocation>
        <location evidence="1">Cell membrane</location>
        <topology evidence="1">Multi-pass membrane protein</topology>
    </subcellularLocation>
</comment>
<sequence>MSFAEYVVLLQRRWRIWVSMILVGLLVALALNLVSQKKYTATATSFVTVADAEATGSGEIFQGSQFTVQRMASYSALSRSPQVLQAVIDELDLDVSPRALRQMVEVTSPADSVLLQVSVEDHDPRQAADIADEMSRQLGVMIEELETPRGLASSAVKVTLTQEAEVPAEPSSPRGMLNLLLGVVAGAALGVVLALLRHVLDRRLKTAEDVRAITDVSPLGPTVASREARAAPLVALDYRTAAAEQYRTIRSALNLADVDHELRHFVVSSPMPGHGGTTVAGNLAISWALAGAEVCLVDSGLRRPAVTRLFGVEGSVGLTDVLVGDVDLDQALVPWQDGTLSILPAGSLPPDPVALLGSQAMAGLVAELRSRFDVVIYDSDPMIAATDAIVLARALDGLVLVVRSGTTTRDHLAACLEKVREARVPLLGTVLFAVRMSRRARRSYLAVDREGPRAELAGCGAAGGRSAGRRSQPAEQPPEPEQLLEPKRLPEPEREPESRAPDAGSPVRPQAHLSPQVRARVRPQGRPQSGSHVESR</sequence>
<dbReference type="AlphaFoldDB" id="A0A2A9EJP1"/>
<keyword evidence="4 10" id="KW-0812">Transmembrane</keyword>
<reference evidence="12 13" key="1">
    <citation type="submission" date="2017-10" db="EMBL/GenBank/DDBJ databases">
        <title>Sequencing the genomes of 1000 actinobacteria strains.</title>
        <authorList>
            <person name="Klenk H.-P."/>
        </authorList>
    </citation>
    <scope>NUCLEOTIDE SEQUENCE [LARGE SCALE GENOMIC DNA]</scope>
    <source>
        <strain evidence="12 13">DSM 21838</strain>
    </source>
</reference>
<dbReference type="GO" id="GO:0004713">
    <property type="term" value="F:protein tyrosine kinase activity"/>
    <property type="evidence" value="ECO:0007669"/>
    <property type="project" value="UniProtKB-KW"/>
</dbReference>
<feature type="compositionally biased region" description="Polar residues" evidence="9">
    <location>
        <begin position="526"/>
        <end position="536"/>
    </location>
</feature>
<evidence type="ECO:0000256" key="9">
    <source>
        <dbReference type="SAM" id="MobiDB-lite"/>
    </source>
</evidence>
<dbReference type="GO" id="GO:0005886">
    <property type="term" value="C:plasma membrane"/>
    <property type="evidence" value="ECO:0007669"/>
    <property type="project" value="UniProtKB-SubCell"/>
</dbReference>
<accession>A0A2A9EJP1</accession>
<dbReference type="SUPFAM" id="SSF52540">
    <property type="entry name" value="P-loop containing nucleoside triphosphate hydrolases"/>
    <property type="match status" value="1"/>
</dbReference>
<keyword evidence="12" id="KW-0808">Transferase</keyword>
<evidence type="ECO:0000259" key="11">
    <source>
        <dbReference type="Pfam" id="PF02706"/>
    </source>
</evidence>
<feature type="transmembrane region" description="Helical" evidence="10">
    <location>
        <begin position="177"/>
        <end position="196"/>
    </location>
</feature>
<dbReference type="PANTHER" id="PTHR32309">
    <property type="entry name" value="TYROSINE-PROTEIN KINASE"/>
    <property type="match status" value="1"/>
</dbReference>
<dbReference type="NCBIfam" id="TIGR01007">
    <property type="entry name" value="eps_fam"/>
    <property type="match status" value="1"/>
</dbReference>
<dbReference type="PANTHER" id="PTHR32309:SF13">
    <property type="entry name" value="FERRIC ENTEROBACTIN TRANSPORT PROTEIN FEPE"/>
    <property type="match status" value="1"/>
</dbReference>
<evidence type="ECO:0000256" key="7">
    <source>
        <dbReference type="ARBA" id="ARBA00022989"/>
    </source>
</evidence>
<gene>
    <name evidence="12" type="ORF">ATJ97_1314</name>
</gene>
<dbReference type="InterPro" id="IPR005702">
    <property type="entry name" value="Wzc-like_C"/>
</dbReference>
<keyword evidence="3" id="KW-1003">Cell membrane</keyword>
<dbReference type="InterPro" id="IPR003856">
    <property type="entry name" value="LPS_length_determ_N"/>
</dbReference>
<dbReference type="Pfam" id="PF02706">
    <property type="entry name" value="Wzz"/>
    <property type="match status" value="1"/>
</dbReference>
<keyword evidence="8 10" id="KW-0472">Membrane</keyword>
<evidence type="ECO:0000256" key="3">
    <source>
        <dbReference type="ARBA" id="ARBA00022475"/>
    </source>
</evidence>
<dbReference type="CDD" id="cd05387">
    <property type="entry name" value="BY-kinase"/>
    <property type="match status" value="1"/>
</dbReference>
<dbReference type="Proteomes" id="UP000222106">
    <property type="component" value="Unassembled WGS sequence"/>
</dbReference>
<evidence type="ECO:0000256" key="6">
    <source>
        <dbReference type="ARBA" id="ARBA00022840"/>
    </source>
</evidence>
<dbReference type="Gene3D" id="3.40.50.300">
    <property type="entry name" value="P-loop containing nucleotide triphosphate hydrolases"/>
    <property type="match status" value="1"/>
</dbReference>
<dbReference type="RefSeq" id="WP_098483030.1">
    <property type="nucleotide sequence ID" value="NZ_PDJI01000004.1"/>
</dbReference>
<proteinExistence type="inferred from homology"/>
<dbReference type="GO" id="GO:0005524">
    <property type="term" value="F:ATP binding"/>
    <property type="evidence" value="ECO:0007669"/>
    <property type="project" value="UniProtKB-KW"/>
</dbReference>
<comment type="similarity">
    <text evidence="2">Belongs to the CpsC/CapA family.</text>
</comment>
<feature type="domain" description="Polysaccharide chain length determinant N-terminal" evidence="11">
    <location>
        <begin position="3"/>
        <end position="91"/>
    </location>
</feature>
<dbReference type="OrthoDB" id="9812433at2"/>
<dbReference type="InterPro" id="IPR027417">
    <property type="entry name" value="P-loop_NTPase"/>
</dbReference>
<keyword evidence="6" id="KW-0067">ATP-binding</keyword>
<evidence type="ECO:0000256" key="4">
    <source>
        <dbReference type="ARBA" id="ARBA00022692"/>
    </source>
</evidence>
<evidence type="ECO:0000256" key="5">
    <source>
        <dbReference type="ARBA" id="ARBA00022741"/>
    </source>
</evidence>
<keyword evidence="13" id="KW-1185">Reference proteome</keyword>
<feature type="region of interest" description="Disordered" evidence="9">
    <location>
        <begin position="455"/>
        <end position="536"/>
    </location>
</feature>
<evidence type="ECO:0000256" key="2">
    <source>
        <dbReference type="ARBA" id="ARBA00006683"/>
    </source>
</evidence>
<dbReference type="InterPro" id="IPR050445">
    <property type="entry name" value="Bact_polysacc_biosynth/exp"/>
</dbReference>
<protein>
    <submittedName>
        <fullName evidence="12">Non-specific protein-tyrosine kinase</fullName>
    </submittedName>
</protein>
<feature type="compositionally biased region" description="Basic and acidic residues" evidence="9">
    <location>
        <begin position="484"/>
        <end position="500"/>
    </location>
</feature>
<keyword evidence="12" id="KW-0829">Tyrosine-protein kinase</keyword>
<feature type="transmembrane region" description="Helical" evidence="10">
    <location>
        <begin position="16"/>
        <end position="34"/>
    </location>
</feature>
<dbReference type="EMBL" id="PDJI01000004">
    <property type="protein sequence ID" value="PFG38826.1"/>
    <property type="molecule type" value="Genomic_DNA"/>
</dbReference>
<evidence type="ECO:0000313" key="13">
    <source>
        <dbReference type="Proteomes" id="UP000222106"/>
    </source>
</evidence>
<organism evidence="12 13">
    <name type="scientific">Georgenia soli</name>
    <dbReference type="NCBI Taxonomy" id="638953"/>
    <lineage>
        <taxon>Bacteria</taxon>
        <taxon>Bacillati</taxon>
        <taxon>Actinomycetota</taxon>
        <taxon>Actinomycetes</taxon>
        <taxon>Micrococcales</taxon>
        <taxon>Bogoriellaceae</taxon>
        <taxon>Georgenia</taxon>
    </lineage>
</organism>
<evidence type="ECO:0000256" key="10">
    <source>
        <dbReference type="SAM" id="Phobius"/>
    </source>
</evidence>